<dbReference type="CDD" id="cd01395">
    <property type="entry name" value="HMT_MBD"/>
    <property type="match status" value="1"/>
</dbReference>
<dbReference type="PROSITE" id="PS50867">
    <property type="entry name" value="PRE_SET"/>
    <property type="match status" value="1"/>
</dbReference>
<evidence type="ECO:0000256" key="6">
    <source>
        <dbReference type="ARBA" id="ARBA00022679"/>
    </source>
</evidence>
<organism evidence="21 22">
    <name type="scientific">Aplysia californica</name>
    <name type="common">California sea hare</name>
    <dbReference type="NCBI Taxonomy" id="6500"/>
    <lineage>
        <taxon>Eukaryota</taxon>
        <taxon>Metazoa</taxon>
        <taxon>Spiralia</taxon>
        <taxon>Lophotrochozoa</taxon>
        <taxon>Mollusca</taxon>
        <taxon>Gastropoda</taxon>
        <taxon>Heterobranchia</taxon>
        <taxon>Euthyneura</taxon>
        <taxon>Tectipleura</taxon>
        <taxon>Aplysiida</taxon>
        <taxon>Aplysioidea</taxon>
        <taxon>Aplysiidae</taxon>
        <taxon>Aplysia</taxon>
    </lineage>
</organism>
<comment type="subcellular location">
    <subcellularLocation>
        <location evidence="2">Chromosome</location>
    </subcellularLocation>
    <subcellularLocation>
        <location evidence="1">Nucleus</location>
    </subcellularLocation>
</comment>
<evidence type="ECO:0000256" key="2">
    <source>
        <dbReference type="ARBA" id="ARBA00004286"/>
    </source>
</evidence>
<feature type="region of interest" description="Disordered" evidence="16">
    <location>
        <begin position="1000"/>
        <end position="1162"/>
    </location>
</feature>
<evidence type="ECO:0000256" key="9">
    <source>
        <dbReference type="ARBA" id="ARBA00022737"/>
    </source>
</evidence>
<evidence type="ECO:0000256" key="7">
    <source>
        <dbReference type="ARBA" id="ARBA00022691"/>
    </source>
</evidence>
<evidence type="ECO:0000259" key="17">
    <source>
        <dbReference type="PROSITE" id="PS50280"/>
    </source>
</evidence>
<evidence type="ECO:0000256" key="1">
    <source>
        <dbReference type="ARBA" id="ARBA00004123"/>
    </source>
</evidence>
<dbReference type="Pfam" id="PF18359">
    <property type="entry name" value="Tudor_5"/>
    <property type="match status" value="1"/>
</dbReference>
<dbReference type="SUPFAM" id="SSF82199">
    <property type="entry name" value="SET domain"/>
    <property type="match status" value="1"/>
</dbReference>
<feature type="compositionally biased region" description="Basic and acidic residues" evidence="16">
    <location>
        <begin position="1100"/>
        <end position="1122"/>
    </location>
</feature>
<proteinExistence type="predicted"/>
<evidence type="ECO:0000259" key="20">
    <source>
        <dbReference type="PROSITE" id="PS50982"/>
    </source>
</evidence>
<evidence type="ECO:0000313" key="21">
    <source>
        <dbReference type="Proteomes" id="UP000694888"/>
    </source>
</evidence>
<evidence type="ECO:0000259" key="18">
    <source>
        <dbReference type="PROSITE" id="PS50867"/>
    </source>
</evidence>
<dbReference type="SMART" id="SM00317">
    <property type="entry name" value="SET"/>
    <property type="match status" value="1"/>
</dbReference>
<dbReference type="PANTHER" id="PTHR46024">
    <property type="entry name" value="HISTONE-LYSINE N-METHYLTRANSFERASE EGGLESS"/>
    <property type="match status" value="1"/>
</dbReference>
<evidence type="ECO:0000259" key="19">
    <source>
        <dbReference type="PROSITE" id="PS50868"/>
    </source>
</evidence>
<dbReference type="Pfam" id="PF01429">
    <property type="entry name" value="MBD"/>
    <property type="match status" value="1"/>
</dbReference>
<gene>
    <name evidence="22" type="primary">LOC101858967</name>
</gene>
<dbReference type="RefSeq" id="XP_005107652.2">
    <property type="nucleotide sequence ID" value="XM_005107595.3"/>
</dbReference>
<feature type="domain" description="SET" evidence="17">
    <location>
        <begin position="933"/>
        <end position="1232"/>
    </location>
</feature>
<keyword evidence="8" id="KW-0479">Metal-binding</keyword>
<evidence type="ECO:0000256" key="10">
    <source>
        <dbReference type="ARBA" id="ARBA00022833"/>
    </source>
</evidence>
<dbReference type="CDD" id="cd10517">
    <property type="entry name" value="SET_SETDB1"/>
    <property type="match status" value="1"/>
</dbReference>
<dbReference type="InterPro" id="IPR001214">
    <property type="entry name" value="SET_dom"/>
</dbReference>
<keyword evidence="14" id="KW-0804">Transcription</keyword>
<dbReference type="Pfam" id="PF18300">
    <property type="entry name" value="DUF5604"/>
    <property type="match status" value="1"/>
</dbReference>
<dbReference type="CDD" id="cd20382">
    <property type="entry name" value="Tudor_SETDB1_rpt1"/>
    <property type="match status" value="1"/>
</dbReference>
<dbReference type="InterPro" id="IPR003616">
    <property type="entry name" value="Post-SET_dom"/>
</dbReference>
<feature type="compositionally biased region" description="Acidic residues" evidence="16">
    <location>
        <begin position="1001"/>
        <end position="1015"/>
    </location>
</feature>
<dbReference type="CDD" id="cd21181">
    <property type="entry name" value="Tudor_SETDB1_rpt2"/>
    <property type="match status" value="1"/>
</dbReference>
<dbReference type="InterPro" id="IPR051516">
    <property type="entry name" value="SETDB_methyltransferase"/>
</dbReference>
<keyword evidence="13" id="KW-0175">Coiled coil</keyword>
<dbReference type="Pfam" id="PF18358">
    <property type="entry name" value="Tudor_4"/>
    <property type="match status" value="1"/>
</dbReference>
<feature type="compositionally biased region" description="Basic and acidic residues" evidence="16">
    <location>
        <begin position="1053"/>
        <end position="1081"/>
    </location>
</feature>
<evidence type="ECO:0000256" key="12">
    <source>
        <dbReference type="ARBA" id="ARBA00023015"/>
    </source>
</evidence>
<dbReference type="InterPro" id="IPR016177">
    <property type="entry name" value="DNA-bd_dom_sf"/>
</dbReference>
<evidence type="ECO:0000256" key="5">
    <source>
        <dbReference type="ARBA" id="ARBA00022603"/>
    </source>
</evidence>
<dbReference type="Proteomes" id="UP000694888">
    <property type="component" value="Unplaced"/>
</dbReference>
<keyword evidence="15" id="KW-0539">Nucleus</keyword>
<evidence type="ECO:0000313" key="22">
    <source>
        <dbReference type="RefSeq" id="XP_005107652.2"/>
    </source>
</evidence>
<name>A0ABM0K340_APLCA</name>
<dbReference type="GeneID" id="101858967"/>
<evidence type="ECO:0000256" key="8">
    <source>
        <dbReference type="ARBA" id="ARBA00022723"/>
    </source>
</evidence>
<keyword evidence="7" id="KW-0949">S-adenosyl-L-methionine</keyword>
<feature type="compositionally biased region" description="Basic and acidic residues" evidence="16">
    <location>
        <begin position="1148"/>
        <end position="1159"/>
    </location>
</feature>
<dbReference type="Gene3D" id="3.30.890.10">
    <property type="entry name" value="Methyl-cpg-binding Protein 2, Chain A"/>
    <property type="match status" value="1"/>
</dbReference>
<dbReference type="InterPro" id="IPR002999">
    <property type="entry name" value="Tudor"/>
</dbReference>
<keyword evidence="12" id="KW-0805">Transcription regulation</keyword>
<dbReference type="SMART" id="SM00468">
    <property type="entry name" value="PreSET"/>
    <property type="match status" value="1"/>
</dbReference>
<keyword evidence="3" id="KW-0158">Chromosome</keyword>
<keyword evidence="9" id="KW-0677">Repeat</keyword>
<sequence>MSSPGAHSMLRDATNICVLDDDDDDVVIMGEEKVDVAAIQRCNPSKSSSTALNDVLKIIAEAKELGKETEKDMALFAEEIENMQSSLSDAVYESLKHLAGDSNQAVQIPLDWCDLKQLVFGVLEGLTAEELGDLSLEEYQAYSRKLNAIERGNQAVSKMFLDCHMRLKDFKSELMAESAAVEKEIALYEKNVSQGVSQACMLIDSDDEDVTITGSTLSSSKTQLVHRAAPAMPPMDELRSQFANAVNKSMPGLLNSLPPPPVADHRPVLQTQSRPAVAPPPVRWPDLRVGDKVLGKKFNDVWYSGSVMDVQPEGSDGNSEWKCRVKFDGKGMKVLSGKNVAYKEPINCFIRVGTRVVALYREDDAPNSFFAGVIAEAPSMKNNKRFLVFFDDGYAQYCEAKELHKVYMQSANVWDDIHPDTSAFIKEYLRIYPERPMVRLSQGQVVRTEWNGKWWTSKVQETDASLVKMYFQADKRTEWIYRGSTRLEPLFKALVNADAIKAAGSSRGRRHNLSMRPSDAGKQRPSVEYTRTAVEEDSNSNNSNSSSSKSKSSWPGKQSETKKRSNVAKKSTGGSIGATSANNIGAASANSIGTASANSIGATSANSAGADSKWEAPWLKYQRRGQRGGGPSAEAASSNISVLGNPKVVNNPGFFKAGKELSSKDIASVLQQRLATSGGHMEYDEERATGERKELTLDRKHVPRIPFKPHACVPECVKVSDQRRETHRGRSAMLVPLLCGWERQICKARPSTKRFVLYRGPCGRRLRCIEEVDRYLMLTDSQMTIDQFCFDHHLHVNTEFVPIIPVKTYCDIKDLSYGIENYPVSCVNGVDRHFPDYVEYANRRIPSKGVHINTEPDFLACCDCTDNCRDRSKCACQQMTVENTTWIGDRDPDAGYNYRRLREPLFTGIVECNSRCSCDKRCQNRVAQHGLQMRLQVFKTEKKGWGLRCLDDIAKGSFICIYAGQLLTDRGANEDGKQYGDEYLAELDFIEVVERQKEGYESDVEGMDFSDDENDANYKASKDSEEDSDYNTAYVPSVAERRRTRRRPAATEAVKEKEKEEEKTETKKTEEPMQVCSHEDPISISDEEEEEEEGSQKSGKKTEKKEGGEKTEDPRQTQEPKSKPRAKKSTGGSRYNLSTSLKTSQEPAPEKGERSEKQEYAPTRSYFEDDTDCYIMDAKSMGNLGRYLNHSCSPNVFVQNIFVDTHDLRFPWVAFFAGQYIRAGTELTWDYNYEVGSVPDKILYCYCGSSTCRGRLL</sequence>
<keyword evidence="10" id="KW-0862">Zinc</keyword>
<evidence type="ECO:0000256" key="14">
    <source>
        <dbReference type="ARBA" id="ARBA00023163"/>
    </source>
</evidence>
<keyword evidence="21" id="KW-1185">Reference proteome</keyword>
<keyword evidence="5" id="KW-0489">Methyltransferase</keyword>
<evidence type="ECO:0000256" key="11">
    <source>
        <dbReference type="ARBA" id="ARBA00022853"/>
    </source>
</evidence>
<dbReference type="InterPro" id="IPR047232">
    <property type="entry name" value="SETDB1/2-like_MBD"/>
</dbReference>
<feature type="domain" description="MBD" evidence="20">
    <location>
        <begin position="727"/>
        <end position="797"/>
    </location>
</feature>
<dbReference type="PROSITE" id="PS50982">
    <property type="entry name" value="MBD"/>
    <property type="match status" value="1"/>
</dbReference>
<reference evidence="22" key="1">
    <citation type="submission" date="2025-08" db="UniProtKB">
        <authorList>
            <consortium name="RefSeq"/>
        </authorList>
    </citation>
    <scope>IDENTIFICATION</scope>
</reference>
<dbReference type="SUPFAM" id="SSF54171">
    <property type="entry name" value="DNA-binding domain"/>
    <property type="match status" value="1"/>
</dbReference>
<keyword evidence="4" id="KW-0678">Repressor</keyword>
<feature type="compositionally biased region" description="Polar residues" evidence="16">
    <location>
        <begin position="1130"/>
        <end position="1146"/>
    </location>
</feature>
<protein>
    <submittedName>
        <fullName evidence="22">Histone-lysine N-methyltransferase SETDB1</fullName>
    </submittedName>
</protein>
<keyword evidence="11" id="KW-0156">Chromatin regulator</keyword>
<dbReference type="Pfam" id="PF00856">
    <property type="entry name" value="SET"/>
    <property type="match status" value="1"/>
</dbReference>
<dbReference type="InterPro" id="IPR046341">
    <property type="entry name" value="SET_dom_sf"/>
</dbReference>
<dbReference type="PROSITE" id="PS50868">
    <property type="entry name" value="POST_SET"/>
    <property type="match status" value="1"/>
</dbReference>
<dbReference type="InterPro" id="IPR041291">
    <property type="entry name" value="TUDOR_5"/>
</dbReference>
<dbReference type="CDD" id="cd20384">
    <property type="entry name" value="Tudor_ZGPAT"/>
    <property type="match status" value="1"/>
</dbReference>
<dbReference type="InterPro" id="IPR007728">
    <property type="entry name" value="Pre-SET_dom"/>
</dbReference>
<evidence type="ECO:0000256" key="13">
    <source>
        <dbReference type="ARBA" id="ARBA00023054"/>
    </source>
</evidence>
<keyword evidence="6" id="KW-0808">Transferase</keyword>
<dbReference type="Pfam" id="PF05033">
    <property type="entry name" value="Pre-SET"/>
    <property type="match status" value="1"/>
</dbReference>
<accession>A0ABM0K340</accession>
<dbReference type="SMART" id="SM00333">
    <property type="entry name" value="TUDOR"/>
    <property type="match status" value="2"/>
</dbReference>
<dbReference type="PROSITE" id="PS50280">
    <property type="entry name" value="SET"/>
    <property type="match status" value="1"/>
</dbReference>
<feature type="region of interest" description="Disordered" evidence="16">
    <location>
        <begin position="504"/>
        <end position="582"/>
    </location>
</feature>
<evidence type="ECO:0000256" key="15">
    <source>
        <dbReference type="ARBA" id="ARBA00023242"/>
    </source>
</evidence>
<feature type="domain" description="Post-SET" evidence="19">
    <location>
        <begin position="1241"/>
        <end position="1257"/>
    </location>
</feature>
<evidence type="ECO:0000256" key="16">
    <source>
        <dbReference type="SAM" id="MobiDB-lite"/>
    </source>
</evidence>
<dbReference type="Gene3D" id="2.30.30.140">
    <property type="match status" value="3"/>
</dbReference>
<dbReference type="InterPro" id="IPR040880">
    <property type="entry name" value="DUF5604"/>
</dbReference>
<dbReference type="PANTHER" id="PTHR46024:SF1">
    <property type="entry name" value="HISTONE-LYSINE N-METHYLTRANSFERASE EGGLESS"/>
    <property type="match status" value="1"/>
</dbReference>
<dbReference type="InterPro" id="IPR041292">
    <property type="entry name" value="Tudor_4"/>
</dbReference>
<evidence type="ECO:0000256" key="4">
    <source>
        <dbReference type="ARBA" id="ARBA00022491"/>
    </source>
</evidence>
<evidence type="ECO:0000256" key="3">
    <source>
        <dbReference type="ARBA" id="ARBA00022454"/>
    </source>
</evidence>
<feature type="compositionally biased region" description="Low complexity" evidence="16">
    <location>
        <begin position="539"/>
        <end position="553"/>
    </location>
</feature>
<dbReference type="Gene3D" id="2.170.270.10">
    <property type="entry name" value="SET domain"/>
    <property type="match status" value="2"/>
</dbReference>
<dbReference type="SMART" id="SM00391">
    <property type="entry name" value="MBD"/>
    <property type="match status" value="1"/>
</dbReference>
<feature type="domain" description="Pre-SET" evidence="18">
    <location>
        <begin position="860"/>
        <end position="930"/>
    </location>
</feature>
<dbReference type="InterPro" id="IPR001739">
    <property type="entry name" value="Methyl_CpG_DNA-bd"/>
</dbReference>